<feature type="transmembrane region" description="Helical" evidence="1">
    <location>
        <begin position="12"/>
        <end position="35"/>
    </location>
</feature>
<keyword evidence="3" id="KW-1185">Reference proteome</keyword>
<keyword evidence="1" id="KW-1133">Transmembrane helix</keyword>
<dbReference type="Proteomes" id="UP000006044">
    <property type="component" value="Unassembled WGS sequence"/>
</dbReference>
<accession>K0WUJ1</accession>
<organism evidence="2 3">
    <name type="scientific">Barnesiella intestinihominis YIT 11860</name>
    <dbReference type="NCBI Taxonomy" id="742726"/>
    <lineage>
        <taxon>Bacteria</taxon>
        <taxon>Pseudomonadati</taxon>
        <taxon>Bacteroidota</taxon>
        <taxon>Bacteroidia</taxon>
        <taxon>Bacteroidales</taxon>
        <taxon>Barnesiellaceae</taxon>
        <taxon>Barnesiella</taxon>
    </lineage>
</organism>
<dbReference type="HOGENOM" id="CLU_3230170_0_0_10"/>
<name>K0WUJ1_9BACT</name>
<reference evidence="2 3" key="1">
    <citation type="submission" date="2012-08" db="EMBL/GenBank/DDBJ databases">
        <title>The Genome Sequence of Barnesiella intestinihominis YIT 11860.</title>
        <authorList>
            <consortium name="The Broad Institute Genome Sequencing Platform"/>
            <person name="Earl A."/>
            <person name="Ward D."/>
            <person name="Feldgarden M."/>
            <person name="Gevers D."/>
            <person name="Morotomi M."/>
            <person name="Walker B."/>
            <person name="Young S.K."/>
            <person name="Zeng Q."/>
            <person name="Gargeya S."/>
            <person name="Fitzgerald M."/>
            <person name="Haas B."/>
            <person name="Abouelleil A."/>
            <person name="Alvarado L."/>
            <person name="Arachchi H.M."/>
            <person name="Berlin A.M."/>
            <person name="Chapman S.B."/>
            <person name="Goldberg J."/>
            <person name="Griggs A."/>
            <person name="Gujja S."/>
            <person name="Hansen M."/>
            <person name="Howarth C."/>
            <person name="Imamovic A."/>
            <person name="Larimer J."/>
            <person name="McCowen C."/>
            <person name="Montmayeur A."/>
            <person name="Murphy C."/>
            <person name="Neiman D."/>
            <person name="Pearson M."/>
            <person name="Priest M."/>
            <person name="Roberts A."/>
            <person name="Saif S."/>
            <person name="Shea T."/>
            <person name="Sisk P."/>
            <person name="Sykes S."/>
            <person name="Wortman J."/>
            <person name="Nusbaum C."/>
            <person name="Birren B."/>
        </authorList>
    </citation>
    <scope>NUCLEOTIDE SEQUENCE [LARGE SCALE GENOMIC DNA]</scope>
    <source>
        <strain evidence="2 3">YIT 11860</strain>
    </source>
</reference>
<comment type="caution">
    <text evidence="2">The sequence shown here is derived from an EMBL/GenBank/DDBJ whole genome shotgun (WGS) entry which is preliminary data.</text>
</comment>
<keyword evidence="1" id="KW-0472">Membrane</keyword>
<proteinExistence type="predicted"/>
<dbReference type="EMBL" id="ADLE01000015">
    <property type="protein sequence ID" value="EJZ62947.1"/>
    <property type="molecule type" value="Genomic_DNA"/>
</dbReference>
<evidence type="ECO:0000313" key="3">
    <source>
        <dbReference type="Proteomes" id="UP000006044"/>
    </source>
</evidence>
<dbReference type="AlphaFoldDB" id="K0WUJ1"/>
<keyword evidence="1" id="KW-0812">Transmembrane</keyword>
<evidence type="ECO:0000313" key="2">
    <source>
        <dbReference type="EMBL" id="EJZ62947.1"/>
    </source>
</evidence>
<gene>
    <name evidence="2" type="ORF">HMPREF9448_02301</name>
</gene>
<evidence type="ECO:0000256" key="1">
    <source>
        <dbReference type="SAM" id="Phobius"/>
    </source>
</evidence>
<dbReference type="STRING" id="742726.HMPREF9448_02301"/>
<protein>
    <submittedName>
        <fullName evidence="2">Uncharacterized protein</fullName>
    </submittedName>
</protein>
<sequence>MERYEAITLTSIALFERIVFMLIVEWFPLLLILLCRSLSYENC</sequence>